<accession>D2Y165</accession>
<evidence type="ECO:0000256" key="1">
    <source>
        <dbReference type="ARBA" id="ARBA00009661"/>
    </source>
</evidence>
<keyword evidence="4 5" id="KW-0539">Nucleus</keyword>
<feature type="region of interest" description="Disordered" evidence="6">
    <location>
        <begin position="475"/>
        <end position="496"/>
    </location>
</feature>
<dbReference type="CDD" id="cd00086">
    <property type="entry name" value="homeodomain"/>
    <property type="match status" value="1"/>
</dbReference>
<evidence type="ECO:0000313" key="8">
    <source>
        <dbReference type="EMBL" id="ADB54565.1"/>
    </source>
</evidence>
<protein>
    <submittedName>
        <fullName evidence="8">PREP homeodomain-like protein</fullName>
    </submittedName>
</protein>
<dbReference type="AlphaFoldDB" id="D2Y165"/>
<feature type="DNA-binding region" description="Homeobox" evidence="5">
    <location>
        <begin position="251"/>
        <end position="313"/>
    </location>
</feature>
<dbReference type="InterPro" id="IPR008422">
    <property type="entry name" value="KN_HD"/>
</dbReference>
<organism evidence="8">
    <name type="scientific">Schmidtea mediterranea</name>
    <name type="common">Freshwater planarian flatworm</name>
    <dbReference type="NCBI Taxonomy" id="79327"/>
    <lineage>
        <taxon>Eukaryota</taxon>
        <taxon>Metazoa</taxon>
        <taxon>Spiralia</taxon>
        <taxon>Lophotrochozoa</taxon>
        <taxon>Platyhelminthes</taxon>
        <taxon>Rhabditophora</taxon>
        <taxon>Seriata</taxon>
        <taxon>Tricladida</taxon>
        <taxon>Continenticola</taxon>
        <taxon>Geoplanoidea</taxon>
        <taxon>Dugesiidae</taxon>
        <taxon>Schmidtea</taxon>
    </lineage>
</organism>
<dbReference type="GO" id="GO:0006355">
    <property type="term" value="P:regulation of DNA-templated transcription"/>
    <property type="evidence" value="ECO:0007669"/>
    <property type="project" value="InterPro"/>
</dbReference>
<dbReference type="FunFam" id="1.10.10.60:FF:000004">
    <property type="entry name" value="Meis2 homeobox isoform 2c"/>
    <property type="match status" value="1"/>
</dbReference>
<reference evidence="8" key="2">
    <citation type="journal article" date="2010" name="PLoS Genet.">
        <title>The TALE class homeobox gene Smed-prep defines the anterior compartment for head regeneration.</title>
        <authorList>
            <person name="Felix D.A."/>
            <person name="Aboobaker A.A."/>
        </authorList>
    </citation>
    <scope>NUCLEOTIDE SEQUENCE</scope>
    <source>
        <strain evidence="8">AAA-1</strain>
    </source>
</reference>
<evidence type="ECO:0000256" key="2">
    <source>
        <dbReference type="ARBA" id="ARBA00023125"/>
    </source>
</evidence>
<dbReference type="SMART" id="SM00389">
    <property type="entry name" value="HOX"/>
    <property type="match status" value="1"/>
</dbReference>
<feature type="compositionally biased region" description="Polar residues" evidence="6">
    <location>
        <begin position="395"/>
        <end position="420"/>
    </location>
</feature>
<dbReference type="OrthoDB" id="10056939at2759"/>
<keyword evidence="3 5" id="KW-0371">Homeobox</keyword>
<dbReference type="SUPFAM" id="SSF46689">
    <property type="entry name" value="Homeodomain-like"/>
    <property type="match status" value="1"/>
</dbReference>
<feature type="region of interest" description="Disordered" evidence="6">
    <location>
        <begin position="395"/>
        <end position="450"/>
    </location>
</feature>
<dbReference type="Pfam" id="PF16493">
    <property type="entry name" value="Meis_PKNOX_N"/>
    <property type="match status" value="1"/>
</dbReference>
<comment type="similarity">
    <text evidence="1">Belongs to the TALE/MEIS homeobox family.</text>
</comment>
<dbReference type="InterPro" id="IPR001356">
    <property type="entry name" value="HD"/>
</dbReference>
<comment type="subcellular location">
    <subcellularLocation>
        <location evidence="5">Nucleus</location>
    </subcellularLocation>
</comment>
<dbReference type="GO" id="GO:0005634">
    <property type="term" value="C:nucleus"/>
    <property type="evidence" value="ECO:0007669"/>
    <property type="project" value="UniProtKB-SubCell"/>
</dbReference>
<feature type="domain" description="Homeobox" evidence="7">
    <location>
        <begin position="249"/>
        <end position="312"/>
    </location>
</feature>
<dbReference type="InterPro" id="IPR050224">
    <property type="entry name" value="TALE_homeobox"/>
</dbReference>
<evidence type="ECO:0000256" key="5">
    <source>
        <dbReference type="PROSITE-ProRule" id="PRU00108"/>
    </source>
</evidence>
<feature type="region of interest" description="Disordered" evidence="6">
    <location>
        <begin position="313"/>
        <end position="344"/>
    </location>
</feature>
<feature type="region of interest" description="Disordered" evidence="6">
    <location>
        <begin position="130"/>
        <end position="149"/>
    </location>
</feature>
<dbReference type="PANTHER" id="PTHR11850">
    <property type="entry name" value="HOMEOBOX PROTEIN TRANSCRIPTION FACTORS"/>
    <property type="match status" value="1"/>
</dbReference>
<gene>
    <name evidence="8" type="primary">prep</name>
</gene>
<dbReference type="InterPro" id="IPR032453">
    <property type="entry name" value="PKNOX/Meis_N"/>
</dbReference>
<dbReference type="InterPro" id="IPR009057">
    <property type="entry name" value="Homeodomain-like_sf"/>
</dbReference>
<feature type="compositionally biased region" description="Polar residues" evidence="6">
    <location>
        <begin position="139"/>
        <end position="149"/>
    </location>
</feature>
<evidence type="ECO:0000256" key="3">
    <source>
        <dbReference type="ARBA" id="ARBA00023155"/>
    </source>
</evidence>
<evidence type="ECO:0000256" key="4">
    <source>
        <dbReference type="ARBA" id="ARBA00023242"/>
    </source>
</evidence>
<dbReference type="PROSITE" id="PS50071">
    <property type="entry name" value="HOMEOBOX_2"/>
    <property type="match status" value="1"/>
</dbReference>
<sequence>MQDIQKYPTVTSLQLQQADPGLEKEKKSIYGHPLYPILSLLLEQCEQATASPDSQSPDTFEADLQSYILRNDNNEKYFFTDNKDLDSLMVKAIQVLRIHLIELRKVNELCRDFCSRYINCLKTKIQSDSMFDDSEESSPNGSERLSPSILTGAGSVYSSPYNSQTGLMGRNYLELTNNHRHQHMMNQIHNMEQNCNSTINGISVDCMDYMNGSNNSPPLSGMSLPDEITNNNYLSSLASGNSRYSNLLDPTKQKRGVLPKKATQIMKQWLFQHLVHPYPTEDEKRQIATQTNLTLLQVNNWFINARRRILQPMLDSSGSPGKDKSSNSLPNKQDKSDSVSESEDMSVGVIYNSSCGNRKKKAATNRPSNNRFWPASLAAAVNMLSCHASMSGCTSTSPMTTVASGHSTPKMVSQLDSQGISCSHYSEPSPSSNKRTKTSPPSTEIYQPPKLFIPNKHSYDNCMNDSDFKLRMKDETSSNQSTPLFTDLRSPNHSKSACIEDNERNKSELFTMSTPINSTAHSNKSTSPKTTNELKKTSKAAFFQSYFSSTKTTNPHSHELSTANLFPPNPCSYGSSNPYANMIMPQSNPYLAHSAVIYNASLHHAVTQGDPNSLFNIRPPNPHSFPIYDSMYTGYDNLIDKRTNMVSHINDLFTNPGTLNRSWEEQQGILNPIHRSHYNQLENSPYLPMKSEFMDRLPESNSVFNHSYSNIDTFSICHETCLLFQEQTRI</sequence>
<dbReference type="SMR" id="D2Y165"/>
<reference evidence="8" key="1">
    <citation type="submission" date="2009-12" db="EMBL/GenBank/DDBJ databases">
        <authorList>
            <person name="Aboobaker A."/>
            <person name="Felix D.A."/>
        </authorList>
    </citation>
    <scope>NUCLEOTIDE SEQUENCE</scope>
    <source>
        <strain evidence="8">AAA-1</strain>
    </source>
</reference>
<evidence type="ECO:0000259" key="7">
    <source>
        <dbReference type="PROSITE" id="PS50071"/>
    </source>
</evidence>
<dbReference type="GO" id="GO:0003677">
    <property type="term" value="F:DNA binding"/>
    <property type="evidence" value="ECO:0007669"/>
    <property type="project" value="UniProtKB-UniRule"/>
</dbReference>
<evidence type="ECO:0000256" key="6">
    <source>
        <dbReference type="SAM" id="MobiDB-lite"/>
    </source>
</evidence>
<proteinExistence type="evidence at transcript level"/>
<dbReference type="EMBL" id="GU290186">
    <property type="protein sequence ID" value="ADB54565.1"/>
    <property type="molecule type" value="mRNA"/>
</dbReference>
<dbReference type="Pfam" id="PF05920">
    <property type="entry name" value="Homeobox_KN"/>
    <property type="match status" value="1"/>
</dbReference>
<name>D2Y165_SCHMD</name>
<feature type="compositionally biased region" description="Low complexity" evidence="6">
    <location>
        <begin position="421"/>
        <end position="432"/>
    </location>
</feature>
<feature type="compositionally biased region" description="Polar residues" evidence="6">
    <location>
        <begin position="477"/>
        <end position="495"/>
    </location>
</feature>
<dbReference type="Gene3D" id="1.10.10.60">
    <property type="entry name" value="Homeodomain-like"/>
    <property type="match status" value="1"/>
</dbReference>
<keyword evidence="2 5" id="KW-0238">DNA-binding</keyword>